<name>A0A5N6E9J0_9EURO</name>
<evidence type="ECO:0000313" key="1">
    <source>
        <dbReference type="EMBL" id="KAB8214261.1"/>
    </source>
</evidence>
<evidence type="ECO:0000313" key="2">
    <source>
        <dbReference type="Proteomes" id="UP000326799"/>
    </source>
</evidence>
<protein>
    <submittedName>
        <fullName evidence="1">Uncharacterized protein</fullName>
    </submittedName>
</protein>
<reference evidence="1 2" key="1">
    <citation type="submission" date="2019-04" db="EMBL/GenBank/DDBJ databases">
        <title>Fungal friends and foes A comparative genomics study of 23 Aspergillus species from section Flavi.</title>
        <authorList>
            <consortium name="DOE Joint Genome Institute"/>
            <person name="Kjaerbolling I."/>
            <person name="Vesth T.C."/>
            <person name="Frisvad J.C."/>
            <person name="Nybo J.L."/>
            <person name="Theobald S."/>
            <person name="Kildgaard S."/>
            <person name="Petersen T.I."/>
            <person name="Kuo A."/>
            <person name="Sato A."/>
            <person name="Lyhne E.K."/>
            <person name="Kogle M.E."/>
            <person name="Wiebenga A."/>
            <person name="Kun R.S."/>
            <person name="Lubbers R.J."/>
            <person name="Makela M.R."/>
            <person name="Barry K."/>
            <person name="Chovatia M."/>
            <person name="Clum A."/>
            <person name="Daum C."/>
            <person name="Haridas S."/>
            <person name="He G."/>
            <person name="LaButti K."/>
            <person name="Lipzen A."/>
            <person name="Mondo S."/>
            <person name="Pangilinan J."/>
            <person name="Riley R."/>
            <person name="Salamov A."/>
            <person name="Simmons B.A."/>
            <person name="Magnuson J.K."/>
            <person name="Henrissat B."/>
            <person name="Mortensen U.H."/>
            <person name="Larsen T.O."/>
            <person name="De vries R.P."/>
            <person name="Grigoriev I.V."/>
            <person name="Machida M."/>
            <person name="Baker S.E."/>
            <person name="Andersen M.R."/>
        </authorList>
    </citation>
    <scope>NUCLEOTIDE SEQUENCE [LARGE SCALE GENOMIC DNA]</scope>
    <source>
        <strain evidence="1 2">CBS 126849</strain>
    </source>
</reference>
<proteinExistence type="predicted"/>
<organism evidence="1 2">
    <name type="scientific">Aspergillus novoparasiticus</name>
    <dbReference type="NCBI Taxonomy" id="986946"/>
    <lineage>
        <taxon>Eukaryota</taxon>
        <taxon>Fungi</taxon>
        <taxon>Dikarya</taxon>
        <taxon>Ascomycota</taxon>
        <taxon>Pezizomycotina</taxon>
        <taxon>Eurotiomycetes</taxon>
        <taxon>Eurotiomycetidae</taxon>
        <taxon>Eurotiales</taxon>
        <taxon>Aspergillaceae</taxon>
        <taxon>Aspergillus</taxon>
        <taxon>Aspergillus subgen. Circumdati</taxon>
    </lineage>
</organism>
<dbReference type="Proteomes" id="UP000326799">
    <property type="component" value="Unassembled WGS sequence"/>
</dbReference>
<dbReference type="AlphaFoldDB" id="A0A5N6E9J0"/>
<keyword evidence="2" id="KW-1185">Reference proteome</keyword>
<dbReference type="EMBL" id="ML733545">
    <property type="protein sequence ID" value="KAB8214261.1"/>
    <property type="molecule type" value="Genomic_DNA"/>
</dbReference>
<gene>
    <name evidence="1" type="ORF">BDV33DRAFT_183079</name>
</gene>
<accession>A0A5N6E9J0</accession>
<sequence length="99" mass="11579">MHLEVNVFEFLCALAFTSSRSKQSCHGHAGILLFLWFPVHRMWLPHDVGVGELEFRGDLMLRHIARIFHHIHVFTVENVWSSMVKQYNGISTLQFIMLD</sequence>